<keyword evidence="7" id="KW-1185">Reference proteome</keyword>
<feature type="transmembrane region" description="Helical" evidence="5">
    <location>
        <begin position="126"/>
        <end position="144"/>
    </location>
</feature>
<dbReference type="GO" id="GO:0032216">
    <property type="term" value="F:glucosaminyl-phosphatidylinositol O-acyltransferase activity"/>
    <property type="evidence" value="ECO:0007669"/>
    <property type="project" value="TreeGrafter"/>
</dbReference>
<feature type="transmembrane region" description="Helical" evidence="5">
    <location>
        <begin position="307"/>
        <end position="328"/>
    </location>
</feature>
<dbReference type="HOGENOM" id="CLU_020802_2_2_1"/>
<dbReference type="InterPro" id="IPR009447">
    <property type="entry name" value="PIGW/GWT1"/>
</dbReference>
<keyword evidence="5" id="KW-0337">GPI-anchor biosynthesis</keyword>
<feature type="transmembrane region" description="Helical" evidence="5">
    <location>
        <begin position="348"/>
        <end position="370"/>
    </location>
</feature>
<evidence type="ECO:0000256" key="5">
    <source>
        <dbReference type="RuleBase" id="RU280819"/>
    </source>
</evidence>
<dbReference type="AlphaFoldDB" id="T1J7G4"/>
<dbReference type="PhylomeDB" id="T1J7G4"/>
<feature type="transmembrane region" description="Helical" evidence="5">
    <location>
        <begin position="180"/>
        <end position="200"/>
    </location>
</feature>
<name>T1J7G4_STRMM</name>
<keyword evidence="3 5" id="KW-1133">Transmembrane helix</keyword>
<evidence type="ECO:0000313" key="7">
    <source>
        <dbReference type="Proteomes" id="UP000014500"/>
    </source>
</evidence>
<dbReference type="GO" id="GO:0005789">
    <property type="term" value="C:endoplasmic reticulum membrane"/>
    <property type="evidence" value="ECO:0007669"/>
    <property type="project" value="UniProtKB-SubCell"/>
</dbReference>
<dbReference type="EMBL" id="JH431929">
    <property type="status" value="NOT_ANNOTATED_CDS"/>
    <property type="molecule type" value="Genomic_DNA"/>
</dbReference>
<dbReference type="Proteomes" id="UP000014500">
    <property type="component" value="Unassembled WGS sequence"/>
</dbReference>
<comment type="similarity">
    <text evidence="5">Belongs to the PIGW family.</text>
</comment>
<evidence type="ECO:0000313" key="6">
    <source>
        <dbReference type="EnsemblMetazoa" id="SMAR009607-PA"/>
    </source>
</evidence>
<dbReference type="GO" id="GO:0006506">
    <property type="term" value="P:GPI anchor biosynthetic process"/>
    <property type="evidence" value="ECO:0007669"/>
    <property type="project" value="UniProtKB-KW"/>
</dbReference>
<protein>
    <recommendedName>
        <fullName evidence="5">Phosphatidylinositol-glycan biosynthesis class W protein</fullName>
        <ecNumber evidence="5">2.3.-.-</ecNumber>
    </recommendedName>
</protein>
<comment type="subcellular location">
    <subcellularLocation>
        <location evidence="5">Endoplasmic reticulum membrane</location>
        <topology evidence="5">Multi-pass membrane protein</topology>
    </subcellularLocation>
    <subcellularLocation>
        <location evidence="1">Membrane</location>
        <topology evidence="1">Multi-pass membrane protein</topology>
    </subcellularLocation>
</comment>
<feature type="transmembrane region" description="Helical" evidence="5">
    <location>
        <begin position="206"/>
        <end position="226"/>
    </location>
</feature>
<comment type="pathway">
    <text evidence="5">Glycolipid biosynthesis; glycosylphosphatidylinositol-anchor biosynthesis.</text>
</comment>
<dbReference type="EC" id="2.3.-.-" evidence="5"/>
<keyword evidence="5" id="KW-0256">Endoplasmic reticulum</keyword>
<dbReference type="STRING" id="126957.T1J7G4"/>
<organism evidence="6 7">
    <name type="scientific">Strigamia maritima</name>
    <name type="common">European centipede</name>
    <name type="synonym">Geophilus maritimus</name>
    <dbReference type="NCBI Taxonomy" id="126957"/>
    <lineage>
        <taxon>Eukaryota</taxon>
        <taxon>Metazoa</taxon>
        <taxon>Ecdysozoa</taxon>
        <taxon>Arthropoda</taxon>
        <taxon>Myriapoda</taxon>
        <taxon>Chilopoda</taxon>
        <taxon>Pleurostigmophora</taxon>
        <taxon>Geophilomorpha</taxon>
        <taxon>Linotaeniidae</taxon>
        <taxon>Strigamia</taxon>
    </lineage>
</organism>
<feature type="transmembrane region" description="Helical" evidence="5">
    <location>
        <begin position="247"/>
        <end position="267"/>
    </location>
</feature>
<feature type="transmembrane region" description="Helical" evidence="5">
    <location>
        <begin position="101"/>
        <end position="120"/>
    </location>
</feature>
<feature type="transmembrane region" description="Helical" evidence="5">
    <location>
        <begin position="453"/>
        <end position="472"/>
    </location>
</feature>
<reference evidence="6" key="2">
    <citation type="submission" date="2015-02" db="UniProtKB">
        <authorList>
            <consortium name="EnsemblMetazoa"/>
        </authorList>
    </citation>
    <scope>IDENTIFICATION</scope>
</reference>
<proteinExistence type="inferred from homology"/>
<dbReference type="PANTHER" id="PTHR20661">
    <property type="entry name" value="PHOSPHATIDYLINOSITOL-GLYCAN BIOSYNTHESIS CLASS W PROTEIN"/>
    <property type="match status" value="1"/>
</dbReference>
<dbReference type="GO" id="GO:0072659">
    <property type="term" value="P:protein localization to plasma membrane"/>
    <property type="evidence" value="ECO:0007669"/>
    <property type="project" value="TreeGrafter"/>
</dbReference>
<feature type="transmembrane region" description="Helical" evidence="5">
    <location>
        <begin position="69"/>
        <end position="89"/>
    </location>
</feature>
<feature type="transmembrane region" description="Helical" evidence="5">
    <location>
        <begin position="279"/>
        <end position="300"/>
    </location>
</feature>
<dbReference type="Pfam" id="PF06423">
    <property type="entry name" value="GWT1"/>
    <property type="match status" value="1"/>
</dbReference>
<evidence type="ECO:0000256" key="2">
    <source>
        <dbReference type="ARBA" id="ARBA00022692"/>
    </source>
</evidence>
<keyword evidence="5" id="KW-0012">Acyltransferase</keyword>
<keyword evidence="4 5" id="KW-0472">Membrane</keyword>
<feature type="transmembrane region" description="Helical" evidence="5">
    <location>
        <begin position="390"/>
        <end position="407"/>
    </location>
</feature>
<dbReference type="eggNOG" id="KOG0411">
    <property type="taxonomic scope" value="Eukaryota"/>
</dbReference>
<keyword evidence="2 5" id="KW-0812">Transmembrane</keyword>
<sequence>MDRNVNESWNIETVISISNLGERNAHCYSNSDHCTTPSVFNMANYQNKSYKSLHEAFVSNNTGTSPIELSVAVAVHPMACLCFQILYLFDCRCNKSEIFMFSVEFICVVILQIFILTLGADYCYQYCYALILLTIFLIALKLTIGTMNGAKQWPPNILNSRIVSPDNCAITFLTNIRAHLCLLVSICILAVDFPIFPRRFAKTEKYGYGLMDIGIGVFMVINGIVAPEAKPKYQFTRRKTKAMMKSIVSSVPLLLIGFLRIIFVKTLDYQEQVTEYGVHWNFFFSLTFAKIGCSFVFLFFRPVYSGIIAIAMSVYYQVLLQLGLDDIIINGFDGKDTRSNFFDANREGLASCVSFTCLYLTGIQMGYVVFRTGLALREQITGCGKCYTSILASDYIDINVLVFGYYFDGMFFTFLHRSCITTSSQCNIHNVDGKWVLTCVHTGSNSKEVLGTAFFLGVLLQWMIIDIVVVLLKYHSGPEDAKYYTAKPSIINNTMIANVLTGLQYV</sequence>
<reference evidence="7" key="1">
    <citation type="submission" date="2011-05" db="EMBL/GenBank/DDBJ databases">
        <authorList>
            <person name="Richards S.R."/>
            <person name="Qu J."/>
            <person name="Jiang H."/>
            <person name="Jhangiani S.N."/>
            <person name="Agravi P."/>
            <person name="Goodspeed R."/>
            <person name="Gross S."/>
            <person name="Mandapat C."/>
            <person name="Jackson L."/>
            <person name="Mathew T."/>
            <person name="Pu L."/>
            <person name="Thornton R."/>
            <person name="Saada N."/>
            <person name="Wilczek-Boney K.B."/>
            <person name="Lee S."/>
            <person name="Kovar C."/>
            <person name="Wu Y."/>
            <person name="Scherer S.E."/>
            <person name="Worley K.C."/>
            <person name="Muzny D.M."/>
            <person name="Gibbs R."/>
        </authorList>
    </citation>
    <scope>NUCLEOTIDE SEQUENCE</scope>
    <source>
        <strain evidence="7">Brora</strain>
    </source>
</reference>
<evidence type="ECO:0000256" key="4">
    <source>
        <dbReference type="ARBA" id="ARBA00023136"/>
    </source>
</evidence>
<dbReference type="PANTHER" id="PTHR20661:SF0">
    <property type="entry name" value="PHOSPHATIDYLINOSITOL-GLYCAN BIOSYNTHESIS CLASS W PROTEIN"/>
    <property type="match status" value="1"/>
</dbReference>
<comment type="function">
    <text evidence="5">A acetyltransferase, which acetylates the inositol ring of phosphatidylinositol during biosynthesis of GPI-anchor.</text>
</comment>
<evidence type="ECO:0000256" key="1">
    <source>
        <dbReference type="ARBA" id="ARBA00004141"/>
    </source>
</evidence>
<dbReference type="EnsemblMetazoa" id="SMAR009607-RA">
    <property type="protein sequence ID" value="SMAR009607-PA"/>
    <property type="gene ID" value="SMAR009607"/>
</dbReference>
<keyword evidence="5" id="KW-0808">Transferase</keyword>
<evidence type="ECO:0000256" key="3">
    <source>
        <dbReference type="ARBA" id="ARBA00022989"/>
    </source>
</evidence>
<accession>T1J7G4</accession>